<accession>A0A147KKI0</accession>
<reference evidence="3" key="1">
    <citation type="journal article" date="2017" name="Acta Aliment.">
        <title>Plant polysaccharide degrading enzyme system of Thermpbifida cellulosilytica TB100 revealed by de novo genome project data.</title>
        <authorList>
            <person name="Toth A."/>
            <person name="Baka E."/>
            <person name="Luzics S."/>
            <person name="Bata-Vidacs I."/>
            <person name="Nagy I."/>
            <person name="Balint B."/>
            <person name="Herceg R."/>
            <person name="Olasz F."/>
            <person name="Wilk T."/>
            <person name="Nagy T."/>
            <person name="Kriszt B."/>
            <person name="Nagy I."/>
            <person name="Kukolya J."/>
        </authorList>
    </citation>
    <scope>NUCLEOTIDE SEQUENCE [LARGE SCALE GENOMIC DNA]</scope>
    <source>
        <strain evidence="3">TB100</strain>
    </source>
</reference>
<name>A0A147KKI0_THECS</name>
<sequence length="80" mass="8442">MRHAPQADALATAGRAAAPADRPAPPLCPLDGRRRACPAAARTEAEHLLVAARHAVPVRARRERLACRTGDRAAARGVHP</sequence>
<gene>
    <name evidence="2" type="ORF">AC529_04955</name>
</gene>
<organism evidence="2 3">
    <name type="scientific">Thermobifida cellulosilytica TB100</name>
    <dbReference type="NCBI Taxonomy" id="665004"/>
    <lineage>
        <taxon>Bacteria</taxon>
        <taxon>Bacillati</taxon>
        <taxon>Actinomycetota</taxon>
        <taxon>Actinomycetes</taxon>
        <taxon>Streptosporangiales</taxon>
        <taxon>Nocardiopsidaceae</taxon>
        <taxon>Thermobifida</taxon>
    </lineage>
</organism>
<evidence type="ECO:0000313" key="2">
    <source>
        <dbReference type="EMBL" id="KUP97797.1"/>
    </source>
</evidence>
<protein>
    <submittedName>
        <fullName evidence="2">Uncharacterized protein</fullName>
    </submittedName>
</protein>
<dbReference type="Proteomes" id="UP000074382">
    <property type="component" value="Unassembled WGS sequence"/>
</dbReference>
<feature type="compositionally biased region" description="Low complexity" evidence="1">
    <location>
        <begin position="7"/>
        <end position="21"/>
    </location>
</feature>
<dbReference type="AlphaFoldDB" id="A0A147KKI0"/>
<comment type="caution">
    <text evidence="2">The sequence shown here is derived from an EMBL/GenBank/DDBJ whole genome shotgun (WGS) entry which is preliminary data.</text>
</comment>
<evidence type="ECO:0000256" key="1">
    <source>
        <dbReference type="SAM" id="MobiDB-lite"/>
    </source>
</evidence>
<dbReference type="PATRIC" id="fig|665004.4.peg.1776"/>
<feature type="region of interest" description="Disordered" evidence="1">
    <location>
        <begin position="1"/>
        <end position="29"/>
    </location>
</feature>
<dbReference type="EMBL" id="LGEM01000020">
    <property type="protein sequence ID" value="KUP97797.1"/>
    <property type="molecule type" value="Genomic_DNA"/>
</dbReference>
<keyword evidence="3" id="KW-1185">Reference proteome</keyword>
<evidence type="ECO:0000313" key="3">
    <source>
        <dbReference type="Proteomes" id="UP000074382"/>
    </source>
</evidence>
<proteinExistence type="predicted"/>